<keyword evidence="5 7" id="KW-0472">Membrane</keyword>
<dbReference type="Pfam" id="PF07715">
    <property type="entry name" value="Plug"/>
    <property type="match status" value="1"/>
</dbReference>
<comment type="caution">
    <text evidence="9">The sequence shown here is derived from an EMBL/GenBank/DDBJ whole genome shotgun (WGS) entry which is preliminary data.</text>
</comment>
<comment type="subcellular location">
    <subcellularLocation>
        <location evidence="1 7">Cell outer membrane</location>
        <topology evidence="1 7">Multi-pass membrane protein</topology>
    </subcellularLocation>
</comment>
<accession>A0ABU1QVG6</accession>
<evidence type="ECO:0000256" key="3">
    <source>
        <dbReference type="ARBA" id="ARBA00022452"/>
    </source>
</evidence>
<dbReference type="InterPro" id="IPR039426">
    <property type="entry name" value="TonB-dep_rcpt-like"/>
</dbReference>
<evidence type="ECO:0000256" key="7">
    <source>
        <dbReference type="PROSITE-ProRule" id="PRU01360"/>
    </source>
</evidence>
<dbReference type="EMBL" id="JAVDTI010000002">
    <property type="protein sequence ID" value="MDR6804740.1"/>
    <property type="molecule type" value="Genomic_DNA"/>
</dbReference>
<dbReference type="NCBIfam" id="TIGR04057">
    <property type="entry name" value="SusC_RagA_signa"/>
    <property type="match status" value="1"/>
</dbReference>
<dbReference type="Gene3D" id="2.40.170.20">
    <property type="entry name" value="TonB-dependent receptor, beta-barrel domain"/>
    <property type="match status" value="1"/>
</dbReference>
<organism evidence="9 10">
    <name type="scientific">Dyadobacter fermentans</name>
    <dbReference type="NCBI Taxonomy" id="94254"/>
    <lineage>
        <taxon>Bacteria</taxon>
        <taxon>Pseudomonadati</taxon>
        <taxon>Bacteroidota</taxon>
        <taxon>Cytophagia</taxon>
        <taxon>Cytophagales</taxon>
        <taxon>Spirosomataceae</taxon>
        <taxon>Dyadobacter</taxon>
    </lineage>
</organism>
<evidence type="ECO:0000256" key="1">
    <source>
        <dbReference type="ARBA" id="ARBA00004571"/>
    </source>
</evidence>
<dbReference type="InterPro" id="IPR023997">
    <property type="entry name" value="TonB-dep_OMP_SusC/RagA_CS"/>
</dbReference>
<dbReference type="SUPFAM" id="SSF49464">
    <property type="entry name" value="Carboxypeptidase regulatory domain-like"/>
    <property type="match status" value="1"/>
</dbReference>
<protein>
    <submittedName>
        <fullName evidence="9">TonB-linked SusC/RagA family outer membrane protein</fullName>
    </submittedName>
</protein>
<evidence type="ECO:0000313" key="9">
    <source>
        <dbReference type="EMBL" id="MDR6804740.1"/>
    </source>
</evidence>
<dbReference type="InterPro" id="IPR023996">
    <property type="entry name" value="TonB-dep_OMP_SusC/RagA"/>
</dbReference>
<reference evidence="9 10" key="1">
    <citation type="submission" date="2023-07" db="EMBL/GenBank/DDBJ databases">
        <title>Sorghum-associated microbial communities from plants grown in Nebraska, USA.</title>
        <authorList>
            <person name="Schachtman D."/>
        </authorList>
    </citation>
    <scope>NUCLEOTIDE SEQUENCE [LARGE SCALE GENOMIC DNA]</scope>
    <source>
        <strain evidence="9 10">BE57</strain>
    </source>
</reference>
<keyword evidence="2 7" id="KW-0813">Transport</keyword>
<name>A0ABU1QVG6_9BACT</name>
<dbReference type="Proteomes" id="UP001264980">
    <property type="component" value="Unassembled WGS sequence"/>
</dbReference>
<evidence type="ECO:0000259" key="8">
    <source>
        <dbReference type="Pfam" id="PF07715"/>
    </source>
</evidence>
<evidence type="ECO:0000256" key="5">
    <source>
        <dbReference type="ARBA" id="ARBA00023136"/>
    </source>
</evidence>
<dbReference type="Pfam" id="PF13715">
    <property type="entry name" value="CarbopepD_reg_2"/>
    <property type="match status" value="1"/>
</dbReference>
<dbReference type="Gene3D" id="2.170.130.10">
    <property type="entry name" value="TonB-dependent receptor, plug domain"/>
    <property type="match status" value="1"/>
</dbReference>
<gene>
    <name evidence="9" type="ORF">J2W84_001786</name>
</gene>
<proteinExistence type="inferred from homology"/>
<evidence type="ECO:0000313" key="10">
    <source>
        <dbReference type="Proteomes" id="UP001264980"/>
    </source>
</evidence>
<keyword evidence="3 7" id="KW-1134">Transmembrane beta strand</keyword>
<keyword evidence="4 7" id="KW-0812">Transmembrane</keyword>
<dbReference type="InterPro" id="IPR036942">
    <property type="entry name" value="Beta-barrel_TonB_sf"/>
</dbReference>
<keyword evidence="6 7" id="KW-0998">Cell outer membrane</keyword>
<comment type="similarity">
    <text evidence="7">Belongs to the TonB-dependent receptor family.</text>
</comment>
<dbReference type="InterPro" id="IPR008969">
    <property type="entry name" value="CarboxyPept-like_regulatory"/>
</dbReference>
<dbReference type="SUPFAM" id="SSF56935">
    <property type="entry name" value="Porins"/>
    <property type="match status" value="1"/>
</dbReference>
<keyword evidence="10" id="KW-1185">Reference proteome</keyword>
<dbReference type="PROSITE" id="PS52016">
    <property type="entry name" value="TONB_DEPENDENT_REC_3"/>
    <property type="match status" value="1"/>
</dbReference>
<evidence type="ECO:0000256" key="6">
    <source>
        <dbReference type="ARBA" id="ARBA00023237"/>
    </source>
</evidence>
<dbReference type="NCBIfam" id="TIGR04056">
    <property type="entry name" value="OMP_RagA_SusC"/>
    <property type="match status" value="1"/>
</dbReference>
<evidence type="ECO:0000256" key="4">
    <source>
        <dbReference type="ARBA" id="ARBA00022692"/>
    </source>
</evidence>
<dbReference type="Gene3D" id="2.60.40.1120">
    <property type="entry name" value="Carboxypeptidase-like, regulatory domain"/>
    <property type="match status" value="1"/>
</dbReference>
<dbReference type="InterPro" id="IPR012910">
    <property type="entry name" value="Plug_dom"/>
</dbReference>
<dbReference type="InterPro" id="IPR037066">
    <property type="entry name" value="Plug_dom_sf"/>
</dbReference>
<sequence length="1102" mass="120646">MKKRRQRTQLLLIAMRISFYQLLLAGLFAGVSFANTAGAQELLKQKVSIHVKNQEIKSVLKELDKICDVHFTYAPSIFPARHRVNVQVSNKSLGEVLDELLTPLEVSYQVDGQQVILKKEENEPDPTADGVHNSTSLDKQIKGTVKDEKGDLLAGVTIMVKGSNQGTVTDAAGSFTLNLADTDVSTAVLVFSFVGYQSTEVPANGQTVFDIALQPSVNLLEQVVVTGYGSKKAKYLSSSVAVIPNEKLRDVTSNELSSLLQGKAPGVVVSTSSGDPTSGSNILIRGAGTISASTAPLIIVDGNIGGSYNPTDIESVTVLKDAAATGLYGSRAANGVIIITTKMGKAGNTKIDFSTTLGFAEATTGKFKLMNSQQLYDYQKTFYDRDPSIVNTNTNWWDLAFRKGFVNSYTLSASGGSDKTQFYVSGNYYKEQGTVLENDKTGYNFRSNITSQLTKKLKLSVLFNGIFTQDNYENSGTLYDAYVNMPFDAAYDAAGSPIDGRTATNWQGRDRENFLHSLPYNYSKARSLNLNTDVNLDYAITPKLTFSTYNRVRFFDYNDASYYDKRTKQGGANGGELYNSRSYTSRILTSNRLRYEESFGLHNLAVLAVGEAERNYYDDASLSGKGLPPGRDVMSVATDIINNPTGGNDQYSFSKYLAQADYNFDNRYFAIASFVHEYSSKFGSNNPAGNFYQLGGSWIVSNESFMKEWKTISFLKLRASYGTVGNADGISNYAALGLYSISQDASYAGLPGAAPSQKGNPDLSWEKMKTANVGAEIGLFNNRLDLTVDAYEKKSSALLYKQPLQATTGYSYRWVNAGAVRNRGMEFSATSKNIVGVFNWETNLNVSFNRNKVLELSDGAAVFNSGARQPIAVGHNMDEWNLPIWAGVDPQNGDPLWEKIVTDADGAKYKVLTNSYSSVATAQSRQFTGTSAAPKFTGGLSNTFSYKGITLSTFFNFVYGNEIYNNSRAYFDNDGLYESYNAMVLAKGWSRWEKPGDIATHPKPIVGGNHDSNQSSSRYLEDGSYIRLRNIKLSYALPAAWLGKSGISNLNIFLSGDNLWTATKFSGPDPEVSFTQTDLSSGVSSFKYPISKKFLCGVNISF</sequence>
<feature type="domain" description="TonB-dependent receptor plug" evidence="8">
    <location>
        <begin position="236"/>
        <end position="336"/>
    </location>
</feature>
<evidence type="ECO:0000256" key="2">
    <source>
        <dbReference type="ARBA" id="ARBA00022448"/>
    </source>
</evidence>
<dbReference type="Gene3D" id="3.55.50.30">
    <property type="match status" value="1"/>
</dbReference>